<sequence length="177" mass="20162">MTASRATRAMQPYLERIEHLRSLRDRGADSQKLKRHIREDPALSPLYQTYLFLITLKDMGMAETRGVFEVVNFEDWIVSLSTCNPSIEDLADGPLLLRWCPIKENGAPLLVGQVSGHPHLREGARVQTSPLMNLQPTESWARSCNRFYNLGERDDGFLAELRKDGRLAPNAQRLDPF</sequence>
<gene>
    <name evidence="1" type="ORF">DL1_08315</name>
</gene>
<dbReference type="EMBL" id="JHEH01000022">
    <property type="protein sequence ID" value="KEP68862.1"/>
    <property type="molecule type" value="Genomic_DNA"/>
</dbReference>
<protein>
    <submittedName>
        <fullName evidence="1">ATP-dependent Lon protease</fullName>
    </submittedName>
</protein>
<dbReference type="AlphaFoldDB" id="A0A074U2I5"/>
<dbReference type="GO" id="GO:0008233">
    <property type="term" value="F:peptidase activity"/>
    <property type="evidence" value="ECO:0007669"/>
    <property type="project" value="UniProtKB-KW"/>
</dbReference>
<accession>A0A074U2I5</accession>
<dbReference type="Proteomes" id="UP000027725">
    <property type="component" value="Unassembled WGS sequence"/>
</dbReference>
<organism evidence="1 2">
    <name type="scientific">Thioclava dalianensis</name>
    <dbReference type="NCBI Taxonomy" id="1185766"/>
    <lineage>
        <taxon>Bacteria</taxon>
        <taxon>Pseudomonadati</taxon>
        <taxon>Pseudomonadota</taxon>
        <taxon>Alphaproteobacteria</taxon>
        <taxon>Rhodobacterales</taxon>
        <taxon>Paracoccaceae</taxon>
        <taxon>Thioclava</taxon>
    </lineage>
</organism>
<reference evidence="1 2" key="1">
    <citation type="submission" date="2014-03" db="EMBL/GenBank/DDBJ databases">
        <title>The draft genome sequence of Thioclava dalianensis DLFJ1-1.</title>
        <authorList>
            <person name="Lai Q."/>
            <person name="Shao Z."/>
        </authorList>
    </citation>
    <scope>NUCLEOTIDE SEQUENCE [LARGE SCALE GENOMIC DNA]</scope>
    <source>
        <strain evidence="1 2">DLFJ1-1</strain>
    </source>
</reference>
<dbReference type="STRING" id="1185766.SAMN05216224_10324"/>
<keyword evidence="2" id="KW-1185">Reference proteome</keyword>
<name>A0A074U2I5_9RHOB</name>
<evidence type="ECO:0000313" key="1">
    <source>
        <dbReference type="EMBL" id="KEP68862.1"/>
    </source>
</evidence>
<evidence type="ECO:0000313" key="2">
    <source>
        <dbReference type="Proteomes" id="UP000027725"/>
    </source>
</evidence>
<keyword evidence="1" id="KW-0645">Protease</keyword>
<dbReference type="GO" id="GO:0006508">
    <property type="term" value="P:proteolysis"/>
    <property type="evidence" value="ECO:0007669"/>
    <property type="project" value="UniProtKB-KW"/>
</dbReference>
<dbReference type="Pfam" id="PF20339">
    <property type="entry name" value="DUF6634"/>
    <property type="match status" value="1"/>
</dbReference>
<dbReference type="InterPro" id="IPR046574">
    <property type="entry name" value="DUF6634"/>
</dbReference>
<keyword evidence="1" id="KW-0378">Hydrolase</keyword>
<comment type="caution">
    <text evidence="1">The sequence shown here is derived from an EMBL/GenBank/DDBJ whole genome shotgun (WGS) entry which is preliminary data.</text>
</comment>
<proteinExistence type="predicted"/>